<feature type="compositionally biased region" description="Basic residues" evidence="1">
    <location>
        <begin position="469"/>
        <end position="482"/>
    </location>
</feature>
<feature type="compositionally biased region" description="Polar residues" evidence="1">
    <location>
        <begin position="103"/>
        <end position="117"/>
    </location>
</feature>
<protein>
    <submittedName>
        <fullName evidence="2">Uncharacterized protein</fullName>
    </submittedName>
</protein>
<feature type="compositionally biased region" description="Low complexity" evidence="1">
    <location>
        <begin position="499"/>
        <end position="516"/>
    </location>
</feature>
<feature type="region of interest" description="Disordered" evidence="1">
    <location>
        <begin position="388"/>
        <end position="441"/>
    </location>
</feature>
<feature type="compositionally biased region" description="Low complexity" evidence="1">
    <location>
        <begin position="211"/>
        <end position="220"/>
    </location>
</feature>
<feature type="compositionally biased region" description="Polar residues" evidence="1">
    <location>
        <begin position="31"/>
        <end position="49"/>
    </location>
</feature>
<feature type="compositionally biased region" description="Low complexity" evidence="1">
    <location>
        <begin position="864"/>
        <end position="884"/>
    </location>
</feature>
<feature type="compositionally biased region" description="Polar residues" evidence="1">
    <location>
        <begin position="360"/>
        <end position="375"/>
    </location>
</feature>
<evidence type="ECO:0000256" key="1">
    <source>
        <dbReference type="SAM" id="MobiDB-lite"/>
    </source>
</evidence>
<dbReference type="Proteomes" id="UP000076727">
    <property type="component" value="Unassembled WGS sequence"/>
</dbReference>
<dbReference type="EMBL" id="KV429032">
    <property type="protein sequence ID" value="KZT75001.1"/>
    <property type="molecule type" value="Genomic_DNA"/>
</dbReference>
<feature type="compositionally biased region" description="Polar residues" evidence="1">
    <location>
        <begin position="242"/>
        <end position="253"/>
    </location>
</feature>
<feature type="compositionally biased region" description="Low complexity" evidence="1">
    <location>
        <begin position="549"/>
        <end position="559"/>
    </location>
</feature>
<feature type="compositionally biased region" description="Polar residues" evidence="1">
    <location>
        <begin position="931"/>
        <end position="948"/>
    </location>
</feature>
<evidence type="ECO:0000313" key="3">
    <source>
        <dbReference type="Proteomes" id="UP000076727"/>
    </source>
</evidence>
<feature type="compositionally biased region" description="Polar residues" evidence="1">
    <location>
        <begin position="277"/>
        <end position="289"/>
    </location>
</feature>
<feature type="region of interest" description="Disordered" evidence="1">
    <location>
        <begin position="701"/>
        <end position="950"/>
    </location>
</feature>
<organism evidence="2 3">
    <name type="scientific">Daedalea quercina L-15889</name>
    <dbReference type="NCBI Taxonomy" id="1314783"/>
    <lineage>
        <taxon>Eukaryota</taxon>
        <taxon>Fungi</taxon>
        <taxon>Dikarya</taxon>
        <taxon>Basidiomycota</taxon>
        <taxon>Agaricomycotina</taxon>
        <taxon>Agaricomycetes</taxon>
        <taxon>Polyporales</taxon>
        <taxon>Fomitopsis</taxon>
    </lineage>
</organism>
<feature type="region of interest" description="Disordered" evidence="1">
    <location>
        <begin position="549"/>
        <end position="657"/>
    </location>
</feature>
<sequence>MPPSILPPSQSKSSWWSRTKSSRESVVQPVRSFSSLNDDNEKSSTSSMFPVSAKSKDSRFKTLGSAISFKSKKVPSLAIQDPPSDVPIQAPPPPSPPADFGADQTTAAPSALYSNKLTAPKSIRTLHTTELDTDAKSARTASEPRTPSDYRASYQPSVLTFSEIDPFASGGVIVQESHDPNRLSAYSDSSMHEPTSKRGEILFYNRISYASSSSKSQGHSSDSHSMKLASPRSHHFSRPEGSRQNSASGSKESSLAPPASPHAVPRRQSPSGSSGSTVRASEGSGSRLSEPSPGKLSFQQGSDRRPSTANPPLPSALPARLRKVSDVSPGPRRGFFSSSSATASSTPSSIAFSRSRSSTVNSGESFESPNMSPSSVARPLVVVRKASSTRVNLPPLSRAPSQDLPPTPFPESVHDASDSLDDLSLFPDAPSSSSSSLSFAPSMDLDMDTVTGDMINHLMLHSLDDPARSKSKGKGRASRRKANSTSPSDTLRDFELIQPGPSSSTSRLPPTPASSSVDYSGDTYSASMRSLKRASSQQSLLGKRFSGASISSLTSGSASQDDGLFGKSVSPGTKVPRKQRSFHHSRLPLPPIPALRHATSDVAPPASPSSPPDEQQKSAGSTHTHARKRLFSGPGARRSTSSHGQPGSVASGDDDNRSIYSVDELRAAGQKIVMSFGSFANPLSLLTSNSCVAPSSYLPDANTGSTTSLPPEPSTPQTPTGAESSWRSSQTEYIPQHIMSPADMLKLEQQLERESADKGRRGEEAVELRGETAKPDGPMSIDADKRVSVVSAATSAFGEDDPLRQRRYKASAGLPSLKPPVPPSSASRHRNAEAEPSSRLPLRSHSALVSARKPSLSVRPSTVASGQPSPASSVAASADSPQQATWSLPPPPRSRPARSTAAQHGKSEGDKRLSTVLQPLSPPPRHRGRFSSFQGQATHRPTQASISRPPSAFEQKAMQRKSLMKKPSFLDIEDEVDAASESLMDVRLDAMDSPTMDSSFLDMERGKESFDTVRSSDSLLYV</sequence>
<name>A0A165UJI1_9APHY</name>
<feature type="compositionally biased region" description="Low complexity" evidence="1">
    <location>
        <begin position="422"/>
        <end position="441"/>
    </location>
</feature>
<feature type="compositionally biased region" description="Basic and acidic residues" evidence="1">
    <location>
        <begin position="127"/>
        <end position="137"/>
    </location>
</feature>
<accession>A0A165UJI1</accession>
<feature type="compositionally biased region" description="Low complexity" evidence="1">
    <location>
        <begin position="333"/>
        <end position="359"/>
    </location>
</feature>
<feature type="region of interest" description="Disordered" evidence="1">
    <location>
        <begin position="72"/>
        <end position="154"/>
    </location>
</feature>
<reference evidence="2 3" key="1">
    <citation type="journal article" date="2016" name="Mol. Biol. Evol.">
        <title>Comparative Genomics of Early-Diverging Mushroom-Forming Fungi Provides Insights into the Origins of Lignocellulose Decay Capabilities.</title>
        <authorList>
            <person name="Nagy L.G."/>
            <person name="Riley R."/>
            <person name="Tritt A."/>
            <person name="Adam C."/>
            <person name="Daum C."/>
            <person name="Floudas D."/>
            <person name="Sun H."/>
            <person name="Yadav J.S."/>
            <person name="Pangilinan J."/>
            <person name="Larsson K.H."/>
            <person name="Matsuura K."/>
            <person name="Barry K."/>
            <person name="Labutti K."/>
            <person name="Kuo R."/>
            <person name="Ohm R.A."/>
            <person name="Bhattacharya S.S."/>
            <person name="Shirouzu T."/>
            <person name="Yoshinaga Y."/>
            <person name="Martin F.M."/>
            <person name="Grigoriev I.V."/>
            <person name="Hibbett D.S."/>
        </authorList>
    </citation>
    <scope>NUCLEOTIDE SEQUENCE [LARGE SCALE GENOMIC DNA]</scope>
    <source>
        <strain evidence="2 3">L-15889</strain>
    </source>
</reference>
<feature type="region of interest" description="Disordered" evidence="1">
    <location>
        <begin position="1"/>
        <end position="58"/>
    </location>
</feature>
<feature type="region of interest" description="Disordered" evidence="1">
    <location>
        <begin position="211"/>
        <end position="375"/>
    </location>
</feature>
<feature type="compositionally biased region" description="Low complexity" evidence="1">
    <location>
        <begin position="9"/>
        <end position="19"/>
    </location>
</feature>
<dbReference type="OrthoDB" id="3195323at2759"/>
<feature type="compositionally biased region" description="Polar residues" evidence="1">
    <location>
        <begin position="721"/>
        <end position="733"/>
    </location>
</feature>
<keyword evidence="3" id="KW-1185">Reference proteome</keyword>
<evidence type="ECO:0000313" key="2">
    <source>
        <dbReference type="EMBL" id="KZT75001.1"/>
    </source>
</evidence>
<dbReference type="AlphaFoldDB" id="A0A165UJI1"/>
<proteinExistence type="predicted"/>
<gene>
    <name evidence="2" type="ORF">DAEQUDRAFT_807273</name>
</gene>
<feature type="compositionally biased region" description="Basic and acidic residues" evidence="1">
    <location>
        <begin position="745"/>
        <end position="774"/>
    </location>
</feature>
<feature type="compositionally biased region" description="Low complexity" evidence="1">
    <location>
        <begin position="266"/>
        <end position="276"/>
    </location>
</feature>
<feature type="compositionally biased region" description="Basic residues" evidence="1">
    <location>
        <begin position="575"/>
        <end position="586"/>
    </location>
</feature>
<feature type="region of interest" description="Disordered" evidence="1">
    <location>
        <begin position="461"/>
        <end position="521"/>
    </location>
</feature>